<evidence type="ECO:0000313" key="1">
    <source>
        <dbReference type="EMBL" id="QHT92467.1"/>
    </source>
</evidence>
<sequence length="82" mass="9670">MQPLAELRVGPTVLQHNYFKNIKIHPHWIYVQFRRQGSSTEMTAIDRRLTRSRFVKYAVEKGTFTEEEAHLVYTMATTIDNT</sequence>
<proteinExistence type="predicted"/>
<protein>
    <submittedName>
        <fullName evidence="1">Uncharacterized protein</fullName>
    </submittedName>
</protein>
<accession>A0A6C0IKQ7</accession>
<organism evidence="1">
    <name type="scientific">viral metagenome</name>
    <dbReference type="NCBI Taxonomy" id="1070528"/>
    <lineage>
        <taxon>unclassified sequences</taxon>
        <taxon>metagenomes</taxon>
        <taxon>organismal metagenomes</taxon>
    </lineage>
</organism>
<dbReference type="AlphaFoldDB" id="A0A6C0IKQ7"/>
<dbReference type="EMBL" id="MN740185">
    <property type="protein sequence ID" value="QHT92467.1"/>
    <property type="molecule type" value="Genomic_DNA"/>
</dbReference>
<name>A0A6C0IKQ7_9ZZZZ</name>
<reference evidence="1" key="1">
    <citation type="journal article" date="2020" name="Nature">
        <title>Giant virus diversity and host interactions through global metagenomics.</title>
        <authorList>
            <person name="Schulz F."/>
            <person name="Roux S."/>
            <person name="Paez-Espino D."/>
            <person name="Jungbluth S."/>
            <person name="Walsh D.A."/>
            <person name="Denef V.J."/>
            <person name="McMahon K.D."/>
            <person name="Konstantinidis K.T."/>
            <person name="Eloe-Fadrosh E.A."/>
            <person name="Kyrpides N.C."/>
            <person name="Woyke T."/>
        </authorList>
    </citation>
    <scope>NUCLEOTIDE SEQUENCE</scope>
    <source>
        <strain evidence="1">GVMAG-M-3300023184-88</strain>
    </source>
</reference>